<evidence type="ECO:0000313" key="1">
    <source>
        <dbReference type="EMBL" id="TKI90783.1"/>
    </source>
</evidence>
<name>A0A4V6X6V3_9BACI</name>
<keyword evidence="1" id="KW-0378">Hydrolase</keyword>
<dbReference type="AlphaFoldDB" id="A0A4V6X6V3"/>
<dbReference type="Gene3D" id="3.40.630.10">
    <property type="entry name" value="Zn peptidases"/>
    <property type="match status" value="1"/>
</dbReference>
<protein>
    <submittedName>
        <fullName evidence="1">Peptidase</fullName>
        <ecNumber evidence="1">3.5.1.16</ecNumber>
    </submittedName>
</protein>
<reference evidence="1 2" key="1">
    <citation type="journal article" date="2019" name="Environ. Microbiol.">
        <title>An active ?-lactamase is a part of an orchestrated cell wall stress resistance network of Bacillus subtilis and related rhizosphere species.</title>
        <authorList>
            <person name="Bucher T."/>
            <person name="Keren-Paz A."/>
            <person name="Hausser J."/>
            <person name="Olender T."/>
            <person name="Cytryn E."/>
            <person name="Kolodkin-Gal I."/>
        </authorList>
    </citation>
    <scope>NUCLEOTIDE SEQUENCE [LARGE SCALE GENOMIC DNA]</scope>
    <source>
        <strain evidence="1 2">I5</strain>
    </source>
</reference>
<dbReference type="GO" id="GO:0008777">
    <property type="term" value="F:acetylornithine deacetylase activity"/>
    <property type="evidence" value="ECO:0007669"/>
    <property type="project" value="UniProtKB-EC"/>
</dbReference>
<comment type="caution">
    <text evidence="1">The sequence shown here is derived from an EMBL/GenBank/DDBJ whole genome shotgun (WGS) entry which is preliminary data.</text>
</comment>
<dbReference type="EMBL" id="SZON01001517">
    <property type="protein sequence ID" value="TKI90783.1"/>
    <property type="molecule type" value="Genomic_DNA"/>
</dbReference>
<sequence length="74" mass="8654">MEQLKKKICDYIESHEEESVKFLKRLIQEKSVSGDESGAQAIVIEKLRELGLDLDIWEPSFSKMKDHPYFVSPR</sequence>
<dbReference type="Proteomes" id="UP000305222">
    <property type="component" value="Unassembled WGS sequence"/>
</dbReference>
<accession>A0A4V6X6V3</accession>
<dbReference type="SUPFAM" id="SSF53187">
    <property type="entry name" value="Zn-dependent exopeptidases"/>
    <property type="match status" value="1"/>
</dbReference>
<organism evidence="1 2">
    <name type="scientific">Bacillus wiedmannii</name>
    <dbReference type="NCBI Taxonomy" id="1890302"/>
    <lineage>
        <taxon>Bacteria</taxon>
        <taxon>Bacillati</taxon>
        <taxon>Bacillota</taxon>
        <taxon>Bacilli</taxon>
        <taxon>Bacillales</taxon>
        <taxon>Bacillaceae</taxon>
        <taxon>Bacillus</taxon>
        <taxon>Bacillus cereus group</taxon>
    </lineage>
</organism>
<gene>
    <name evidence="1" type="ORF">FC699_23355</name>
</gene>
<feature type="non-terminal residue" evidence="1">
    <location>
        <position position="74"/>
    </location>
</feature>
<evidence type="ECO:0000313" key="2">
    <source>
        <dbReference type="Proteomes" id="UP000305222"/>
    </source>
</evidence>
<proteinExistence type="predicted"/>
<dbReference type="EC" id="3.5.1.16" evidence="1"/>